<keyword evidence="4" id="KW-1185">Reference proteome</keyword>
<protein>
    <recommendedName>
        <fullName evidence="2">SGNH hydrolase-type esterase domain-containing protein</fullName>
    </recommendedName>
</protein>
<keyword evidence="1" id="KW-0378">Hydrolase</keyword>
<reference evidence="3 4" key="1">
    <citation type="submission" date="2023-03" db="EMBL/GenBank/DDBJ databases">
        <title>Genome sequence of Lichtheimia ornata CBS 291.66.</title>
        <authorList>
            <person name="Mohabir J.T."/>
            <person name="Shea T.P."/>
            <person name="Kurbessoian T."/>
            <person name="Berby B."/>
            <person name="Fontaine J."/>
            <person name="Livny J."/>
            <person name="Gnirke A."/>
            <person name="Stajich J.E."/>
            <person name="Cuomo C.A."/>
        </authorList>
    </citation>
    <scope>NUCLEOTIDE SEQUENCE [LARGE SCALE GENOMIC DNA]</scope>
    <source>
        <strain evidence="3">CBS 291.66</strain>
    </source>
</reference>
<evidence type="ECO:0000259" key="2">
    <source>
        <dbReference type="Pfam" id="PF13472"/>
    </source>
</evidence>
<name>A0AAD7XZC4_9FUNG</name>
<evidence type="ECO:0000313" key="4">
    <source>
        <dbReference type="Proteomes" id="UP001234581"/>
    </source>
</evidence>
<organism evidence="3 4">
    <name type="scientific">Lichtheimia ornata</name>
    <dbReference type="NCBI Taxonomy" id="688661"/>
    <lineage>
        <taxon>Eukaryota</taxon>
        <taxon>Fungi</taxon>
        <taxon>Fungi incertae sedis</taxon>
        <taxon>Mucoromycota</taxon>
        <taxon>Mucoromycotina</taxon>
        <taxon>Mucoromycetes</taxon>
        <taxon>Mucorales</taxon>
        <taxon>Lichtheimiaceae</taxon>
        <taxon>Lichtheimia</taxon>
    </lineage>
</organism>
<evidence type="ECO:0000313" key="3">
    <source>
        <dbReference type="EMBL" id="KAJ8655642.1"/>
    </source>
</evidence>
<evidence type="ECO:0000256" key="1">
    <source>
        <dbReference type="ARBA" id="ARBA00022801"/>
    </source>
</evidence>
<accession>A0AAD7XZC4</accession>
<dbReference type="GO" id="GO:0016787">
    <property type="term" value="F:hydrolase activity"/>
    <property type="evidence" value="ECO:0007669"/>
    <property type="project" value="UniProtKB-KW"/>
</dbReference>
<dbReference type="PANTHER" id="PTHR14209">
    <property type="entry name" value="ISOAMYL ACETATE-HYDROLYZING ESTERASE 1"/>
    <property type="match status" value="1"/>
</dbReference>
<dbReference type="InterPro" id="IPR036514">
    <property type="entry name" value="SGNH_hydro_sf"/>
</dbReference>
<dbReference type="PANTHER" id="PTHR14209:SF19">
    <property type="entry name" value="ISOAMYL ACETATE-HYDROLYZING ESTERASE 1 HOMOLOG"/>
    <property type="match status" value="1"/>
</dbReference>
<proteinExistence type="predicted"/>
<gene>
    <name evidence="3" type="ORF">O0I10_008731</name>
</gene>
<dbReference type="Proteomes" id="UP001234581">
    <property type="component" value="Unassembled WGS sequence"/>
</dbReference>
<sequence length="313" mass="35868">MLYAKRLALLLATLILLLAIDTSFIEAWLTRWCYISGGGNRLSFLCRNLFSQQSVYLSSSLPMSHPYHRIVLFGDSITQFSFDPELSGFGAGLAHSYQRRMDVMNRGFSGYNTKWALPILRQLLPTVEQQKQHASQVQLMTIFFGANDAALPFSDQHVPLEQYKDNLRKMISMVKSPDSPYYNPTTRLVLITPPPLDEAQWEKNCDGPLNRTFESAKQYAAAVREVAKECNVVVADLWTMLVEESGEAHFGEYLNDGLHLSAKGNRAVHQLLMKLIKEHFNDIHPDNLPMEIPWWRNLSRTDYEQELQFPLLK</sequence>
<dbReference type="AlphaFoldDB" id="A0AAD7XZC4"/>
<dbReference type="Pfam" id="PF13472">
    <property type="entry name" value="Lipase_GDSL_2"/>
    <property type="match status" value="1"/>
</dbReference>
<feature type="domain" description="SGNH hydrolase-type esterase" evidence="2">
    <location>
        <begin position="72"/>
        <end position="267"/>
    </location>
</feature>
<dbReference type="RefSeq" id="XP_058340555.1">
    <property type="nucleotide sequence ID" value="XM_058488732.1"/>
</dbReference>
<dbReference type="SUPFAM" id="SSF52266">
    <property type="entry name" value="SGNH hydrolase"/>
    <property type="match status" value="1"/>
</dbReference>
<comment type="caution">
    <text evidence="3">The sequence shown here is derived from an EMBL/GenBank/DDBJ whole genome shotgun (WGS) entry which is preliminary data.</text>
</comment>
<dbReference type="EMBL" id="JARTCD010000047">
    <property type="protein sequence ID" value="KAJ8655642.1"/>
    <property type="molecule type" value="Genomic_DNA"/>
</dbReference>
<dbReference type="GeneID" id="83216138"/>
<dbReference type="InterPro" id="IPR013830">
    <property type="entry name" value="SGNH_hydro"/>
</dbReference>
<dbReference type="InterPro" id="IPR045136">
    <property type="entry name" value="Iah1-like"/>
</dbReference>
<dbReference type="FunFam" id="3.40.50.1110:FF:000002">
    <property type="entry name" value="isoamyl acetate-hydrolyzing esterase 1 homolog"/>
    <property type="match status" value="1"/>
</dbReference>
<dbReference type="CDD" id="cd01838">
    <property type="entry name" value="Isoamyl_acetate_hydrolase_like"/>
    <property type="match status" value="1"/>
</dbReference>
<dbReference type="Gene3D" id="3.40.50.1110">
    <property type="entry name" value="SGNH hydrolase"/>
    <property type="match status" value="1"/>
</dbReference>